<dbReference type="RefSeq" id="WP_344835205.1">
    <property type="nucleotide sequence ID" value="NZ_BAAAUV010000020.1"/>
</dbReference>
<dbReference type="InterPro" id="IPR001679">
    <property type="entry name" value="DNA_ligase"/>
</dbReference>
<comment type="cofactor">
    <cofactor evidence="10">
        <name>Mg(2+)</name>
        <dbReference type="ChEBI" id="CHEBI:18420"/>
    </cofactor>
    <cofactor evidence="10">
        <name>Mn(2+)</name>
        <dbReference type="ChEBI" id="CHEBI:29035"/>
    </cofactor>
</comment>
<dbReference type="Gene3D" id="1.10.150.20">
    <property type="entry name" value="5' to 3' exonuclease, C-terminal subdomain"/>
    <property type="match status" value="2"/>
</dbReference>
<accession>A0ABP6QJ27</accession>
<dbReference type="InterPro" id="IPR004150">
    <property type="entry name" value="NAD_DNA_ligase_OB"/>
</dbReference>
<keyword evidence="8 10" id="KW-0234">DNA repair</keyword>
<dbReference type="Pfam" id="PF03120">
    <property type="entry name" value="OB_DNA_ligase"/>
    <property type="match status" value="1"/>
</dbReference>
<evidence type="ECO:0000313" key="12">
    <source>
        <dbReference type="EMBL" id="GAA3230368.1"/>
    </source>
</evidence>
<dbReference type="HAMAP" id="MF_01588">
    <property type="entry name" value="DNA_ligase_A"/>
    <property type="match status" value="1"/>
</dbReference>
<feature type="binding site" evidence="10">
    <location>
        <position position="418"/>
    </location>
    <ligand>
        <name>Zn(2+)</name>
        <dbReference type="ChEBI" id="CHEBI:29105"/>
    </ligand>
</feature>
<dbReference type="Proteomes" id="UP001501237">
    <property type="component" value="Unassembled WGS sequence"/>
</dbReference>
<feature type="binding site" evidence="10">
    <location>
        <position position="421"/>
    </location>
    <ligand>
        <name>Zn(2+)</name>
        <dbReference type="ChEBI" id="CHEBI:29105"/>
    </ligand>
</feature>
<feature type="binding site" evidence="10">
    <location>
        <position position="141"/>
    </location>
    <ligand>
        <name>NAD(+)</name>
        <dbReference type="ChEBI" id="CHEBI:57540"/>
    </ligand>
</feature>
<feature type="binding site" evidence="10">
    <location>
        <position position="440"/>
    </location>
    <ligand>
        <name>Zn(2+)</name>
        <dbReference type="ChEBI" id="CHEBI:29105"/>
    </ligand>
</feature>
<dbReference type="NCBIfam" id="NF005932">
    <property type="entry name" value="PRK07956.1"/>
    <property type="match status" value="1"/>
</dbReference>
<dbReference type="SMART" id="SM00532">
    <property type="entry name" value="LIGANc"/>
    <property type="match status" value="1"/>
</dbReference>
<evidence type="ECO:0000259" key="11">
    <source>
        <dbReference type="PROSITE" id="PS50172"/>
    </source>
</evidence>
<feature type="binding site" evidence="10">
    <location>
        <position position="300"/>
    </location>
    <ligand>
        <name>NAD(+)</name>
        <dbReference type="ChEBI" id="CHEBI:57540"/>
    </ligand>
</feature>
<dbReference type="CDD" id="cd00114">
    <property type="entry name" value="LIGANc"/>
    <property type="match status" value="1"/>
</dbReference>
<proteinExistence type="inferred from homology"/>
<feature type="domain" description="BRCT" evidence="11">
    <location>
        <begin position="598"/>
        <end position="672"/>
    </location>
</feature>
<dbReference type="Pfam" id="PF12826">
    <property type="entry name" value="HHH_2"/>
    <property type="match status" value="1"/>
</dbReference>
<dbReference type="PROSITE" id="PS01055">
    <property type="entry name" value="DNA_LIGASE_N1"/>
    <property type="match status" value="1"/>
</dbReference>
<dbReference type="SUPFAM" id="SSF56091">
    <property type="entry name" value="DNA ligase/mRNA capping enzyme, catalytic domain"/>
    <property type="match status" value="1"/>
</dbReference>
<protein>
    <recommendedName>
        <fullName evidence="10">DNA ligase</fullName>
        <ecNumber evidence="10">6.5.1.2</ecNumber>
    </recommendedName>
    <alternativeName>
        <fullName evidence="10">Polydeoxyribonucleotide synthase [NAD(+)]</fullName>
    </alternativeName>
</protein>
<dbReference type="EC" id="6.5.1.2" evidence="10"/>
<dbReference type="PROSITE" id="PS50172">
    <property type="entry name" value="BRCT"/>
    <property type="match status" value="1"/>
</dbReference>
<name>A0ABP6QJ27_9ACTN</name>
<evidence type="ECO:0000256" key="2">
    <source>
        <dbReference type="ARBA" id="ARBA00022705"/>
    </source>
</evidence>
<keyword evidence="3 10" id="KW-0479">Metal-binding</keyword>
<dbReference type="SUPFAM" id="SSF52113">
    <property type="entry name" value="BRCT domain"/>
    <property type="match status" value="1"/>
</dbReference>
<feature type="binding site" evidence="10">
    <location>
        <position position="175"/>
    </location>
    <ligand>
        <name>NAD(+)</name>
        <dbReference type="ChEBI" id="CHEBI:57540"/>
    </ligand>
</feature>
<comment type="caution">
    <text evidence="12">The sequence shown here is derived from an EMBL/GenBank/DDBJ whole genome shotgun (WGS) entry which is preliminary data.</text>
</comment>
<comment type="function">
    <text evidence="10">DNA ligase that catalyzes the formation of phosphodiester linkages between 5'-phosphoryl and 3'-hydroxyl groups in double-stranded DNA using NAD as a coenzyme and as the energy source for the reaction. It is essential for DNA replication and repair of damaged DNA.</text>
</comment>
<dbReference type="Gene3D" id="1.10.287.610">
    <property type="entry name" value="Helix hairpin bin"/>
    <property type="match status" value="1"/>
</dbReference>
<gene>
    <name evidence="12" type="primary">ligA_2</name>
    <name evidence="10" type="synonym">ligA</name>
    <name evidence="12" type="ORF">GCM10010468_60780</name>
</gene>
<keyword evidence="1 10" id="KW-0436">Ligase</keyword>
<evidence type="ECO:0000256" key="8">
    <source>
        <dbReference type="ARBA" id="ARBA00023204"/>
    </source>
</evidence>
<dbReference type="InterPro" id="IPR001357">
    <property type="entry name" value="BRCT_dom"/>
</dbReference>
<comment type="caution">
    <text evidence="10">Lacks conserved residue(s) required for the propagation of feature annotation.</text>
</comment>
<dbReference type="Gene3D" id="2.40.50.140">
    <property type="entry name" value="Nucleic acid-binding proteins"/>
    <property type="match status" value="1"/>
</dbReference>
<evidence type="ECO:0000256" key="9">
    <source>
        <dbReference type="ARBA" id="ARBA00034005"/>
    </source>
</evidence>
<sequence>MSETAGYTEIVDAAGYAAAVELAVTASAAYYGDGTSTVDDDTFDRLVRGIVVWEEAHPDEVLPGSPTGKVAGGAVVGDVPHTRPMLSLDNVFSAEELTGWAEGLERRLGRPVDGWAVEAKLDGLAISARYRDGALVQLVTRGDGTAGEDVSHGIGTIAGLPEALAEPVTVEIRGEVLLTREQFEAANLLRVEHGGTPFANPRSGAAGSLRAKDRAYQVELTFFGYGALPLEEGAELAADLAALPHTAIMEYVSGLGIQTSAAAVPGPIGYASLPEVTARIEEIAAARAGLPFGIDGIVVKADSAADQETAGLSSRAPRWAIAYKLPADTKITTLREVEWSVGRTGVIAPRAVLDPVEIDGTIVTYATLHNPADIARRGLMLGDRVTVYKAGDVIPRVEAPLVETRTGEELPIAIPETCPRCGGEIDRSQERWRCVLGRDCNAVASISYAVGRDQLDIEGLGHTRIVQLVDADLIGDFADLFSLTREQLLSLERMGEVSTDNLLAAIEAAKGRPLNKVFAALGVRGTGRSMSRRIARHFVTMDAIRAADAEKVQEVEGIGPERATIMIAELAELEPLIGKLTAAGVNLTEPGVTPREEAPDLPLTGMSVVVTGSMTGPLESLSRNEMNELIERAGGKASSSVSKNTALLVAGEKAGSKRAKAETLEIRVITPDEFATLVTDFLP</sequence>
<dbReference type="InterPro" id="IPR010994">
    <property type="entry name" value="RuvA_2-like"/>
</dbReference>
<organism evidence="12 13">
    <name type="scientific">Actinocorallia longicatena</name>
    <dbReference type="NCBI Taxonomy" id="111803"/>
    <lineage>
        <taxon>Bacteria</taxon>
        <taxon>Bacillati</taxon>
        <taxon>Actinomycetota</taxon>
        <taxon>Actinomycetes</taxon>
        <taxon>Streptosporangiales</taxon>
        <taxon>Thermomonosporaceae</taxon>
        <taxon>Actinocorallia</taxon>
    </lineage>
</organism>
<dbReference type="PIRSF" id="PIRSF001604">
    <property type="entry name" value="LigA"/>
    <property type="match status" value="1"/>
</dbReference>
<comment type="similarity">
    <text evidence="10">Belongs to the NAD-dependent DNA ligase family. LigA subfamily.</text>
</comment>
<dbReference type="InterPro" id="IPR036420">
    <property type="entry name" value="BRCT_dom_sf"/>
</dbReference>
<dbReference type="InterPro" id="IPR013840">
    <property type="entry name" value="DNAligase_N"/>
</dbReference>
<dbReference type="EMBL" id="BAAAUV010000020">
    <property type="protein sequence ID" value="GAA3230368.1"/>
    <property type="molecule type" value="Genomic_DNA"/>
</dbReference>
<keyword evidence="6 10" id="KW-0460">Magnesium</keyword>
<evidence type="ECO:0000256" key="1">
    <source>
        <dbReference type="ARBA" id="ARBA00022598"/>
    </source>
</evidence>
<evidence type="ECO:0000256" key="5">
    <source>
        <dbReference type="ARBA" id="ARBA00022833"/>
    </source>
</evidence>
<keyword evidence="2 10" id="KW-0235">DNA replication</keyword>
<keyword evidence="10" id="KW-0464">Manganese</keyword>
<evidence type="ECO:0000313" key="13">
    <source>
        <dbReference type="Proteomes" id="UP001501237"/>
    </source>
</evidence>
<feature type="binding site" evidence="10">
    <location>
        <position position="324"/>
    </location>
    <ligand>
        <name>NAD(+)</name>
        <dbReference type="ChEBI" id="CHEBI:57540"/>
    </ligand>
</feature>
<keyword evidence="5 10" id="KW-0862">Zinc</keyword>
<dbReference type="SUPFAM" id="SSF50249">
    <property type="entry name" value="Nucleic acid-binding proteins"/>
    <property type="match status" value="1"/>
</dbReference>
<evidence type="ECO:0000256" key="7">
    <source>
        <dbReference type="ARBA" id="ARBA00023027"/>
    </source>
</evidence>
<dbReference type="Gene3D" id="3.40.50.10190">
    <property type="entry name" value="BRCT domain"/>
    <property type="match status" value="1"/>
</dbReference>
<dbReference type="NCBIfam" id="TIGR00575">
    <property type="entry name" value="dnlj"/>
    <property type="match status" value="1"/>
</dbReference>
<comment type="catalytic activity">
    <reaction evidence="9 10">
        <text>NAD(+) + (deoxyribonucleotide)n-3'-hydroxyl + 5'-phospho-(deoxyribonucleotide)m = (deoxyribonucleotide)n+m + AMP + beta-nicotinamide D-nucleotide.</text>
        <dbReference type="EC" id="6.5.1.2"/>
    </reaction>
</comment>
<evidence type="ECO:0000256" key="10">
    <source>
        <dbReference type="HAMAP-Rule" id="MF_01588"/>
    </source>
</evidence>
<dbReference type="Pfam" id="PF01653">
    <property type="entry name" value="DNA_ligase_aden"/>
    <property type="match status" value="1"/>
</dbReference>
<dbReference type="InterPro" id="IPR018239">
    <property type="entry name" value="DNA_ligase_AS"/>
</dbReference>
<dbReference type="SMART" id="SM00292">
    <property type="entry name" value="BRCT"/>
    <property type="match status" value="1"/>
</dbReference>
<reference evidence="13" key="1">
    <citation type="journal article" date="2019" name="Int. J. Syst. Evol. Microbiol.">
        <title>The Global Catalogue of Microorganisms (GCM) 10K type strain sequencing project: providing services to taxonomists for standard genome sequencing and annotation.</title>
        <authorList>
            <consortium name="The Broad Institute Genomics Platform"/>
            <consortium name="The Broad Institute Genome Sequencing Center for Infectious Disease"/>
            <person name="Wu L."/>
            <person name="Ma J."/>
        </authorList>
    </citation>
    <scope>NUCLEOTIDE SEQUENCE [LARGE SCALE GENOMIC DNA]</scope>
    <source>
        <strain evidence="13">JCM 9377</strain>
    </source>
</reference>
<dbReference type="Pfam" id="PF00533">
    <property type="entry name" value="BRCT"/>
    <property type="match status" value="1"/>
</dbReference>
<keyword evidence="4 10" id="KW-0227">DNA damage</keyword>
<dbReference type="GO" id="GO:0016874">
    <property type="term" value="F:ligase activity"/>
    <property type="evidence" value="ECO:0007669"/>
    <property type="project" value="UniProtKB-KW"/>
</dbReference>
<feature type="active site" description="N6-AMP-lysine intermediate" evidence="10">
    <location>
        <position position="120"/>
    </location>
</feature>
<dbReference type="Gene3D" id="3.30.470.30">
    <property type="entry name" value="DNA ligase/mRNA capping enzyme"/>
    <property type="match status" value="1"/>
</dbReference>
<dbReference type="CDD" id="cd17748">
    <property type="entry name" value="BRCT_DNA_ligase_like"/>
    <property type="match status" value="1"/>
</dbReference>
<dbReference type="InterPro" id="IPR013839">
    <property type="entry name" value="DNAligase_adenylation"/>
</dbReference>
<feature type="binding site" evidence="10">
    <location>
        <begin position="87"/>
        <end position="88"/>
    </location>
    <ligand>
        <name>NAD(+)</name>
        <dbReference type="ChEBI" id="CHEBI:57540"/>
    </ligand>
</feature>
<evidence type="ECO:0000256" key="6">
    <source>
        <dbReference type="ARBA" id="ARBA00022842"/>
    </source>
</evidence>
<dbReference type="InterPro" id="IPR041663">
    <property type="entry name" value="DisA/LigA_HHH"/>
</dbReference>
<feature type="binding site" evidence="10">
    <location>
        <begin position="40"/>
        <end position="44"/>
    </location>
    <ligand>
        <name>NAD(+)</name>
        <dbReference type="ChEBI" id="CHEBI:57540"/>
    </ligand>
</feature>
<feature type="binding site" evidence="10">
    <location>
        <position position="118"/>
    </location>
    <ligand>
        <name>NAD(+)</name>
        <dbReference type="ChEBI" id="CHEBI:57540"/>
    </ligand>
</feature>
<keyword evidence="13" id="KW-1185">Reference proteome</keyword>
<evidence type="ECO:0000256" key="4">
    <source>
        <dbReference type="ARBA" id="ARBA00022763"/>
    </source>
</evidence>
<evidence type="ECO:0000256" key="3">
    <source>
        <dbReference type="ARBA" id="ARBA00022723"/>
    </source>
</evidence>
<dbReference type="InterPro" id="IPR012340">
    <property type="entry name" value="NA-bd_OB-fold"/>
</dbReference>
<keyword evidence="7 10" id="KW-0520">NAD</keyword>
<dbReference type="SUPFAM" id="SSF47781">
    <property type="entry name" value="RuvA domain 2-like"/>
    <property type="match status" value="1"/>
</dbReference>